<keyword evidence="2" id="KW-0227">DNA damage</keyword>
<dbReference type="PANTHER" id="PTHR11289:SF0">
    <property type="entry name" value="BREAST CANCER TYPE 2 SUSCEPTIBILITY PROTEIN"/>
    <property type="match status" value="1"/>
</dbReference>
<keyword evidence="1" id="KW-0677">Repeat</keyword>
<dbReference type="Proteomes" id="UP000030655">
    <property type="component" value="Unassembled WGS sequence"/>
</dbReference>
<dbReference type="InterPro" id="IPR015525">
    <property type="entry name" value="BRCA2"/>
</dbReference>
<dbReference type="EMBL" id="KK365149">
    <property type="protein sequence ID" value="KCZ81159.1"/>
    <property type="molecule type" value="Genomic_DNA"/>
</dbReference>
<evidence type="ECO:0000256" key="2">
    <source>
        <dbReference type="ARBA" id="ARBA00022763"/>
    </source>
</evidence>
<organism evidence="5 6">
    <name type="scientific">Anncaliia algerae PRA339</name>
    <dbReference type="NCBI Taxonomy" id="1288291"/>
    <lineage>
        <taxon>Eukaryota</taxon>
        <taxon>Fungi</taxon>
        <taxon>Fungi incertae sedis</taxon>
        <taxon>Microsporidia</taxon>
        <taxon>Tubulinosematoidea</taxon>
        <taxon>Tubulinosematidae</taxon>
        <taxon>Anncaliia</taxon>
    </lineage>
</organism>
<dbReference type="Gene3D" id="2.40.50.140">
    <property type="entry name" value="Nucleic acid-binding proteins"/>
    <property type="match status" value="1"/>
</dbReference>
<dbReference type="PANTHER" id="PTHR11289">
    <property type="entry name" value="BREAST CANCER TYPE 2 SUSCEPTIBILITY PROTEIN BRCA2"/>
    <property type="match status" value="1"/>
</dbReference>
<evidence type="ECO:0000313" key="5">
    <source>
        <dbReference type="EMBL" id="KCZ81159.1"/>
    </source>
</evidence>
<keyword evidence="3" id="KW-0234">DNA repair</keyword>
<accession>A0A059F2E6</accession>
<dbReference type="VEuPathDB" id="MicrosporidiaDB:H312_01451"/>
<feature type="domain" description="BRCA2 OB1" evidence="4">
    <location>
        <begin position="345"/>
        <end position="449"/>
    </location>
</feature>
<dbReference type="InterPro" id="IPR012340">
    <property type="entry name" value="NA-bd_OB-fold"/>
</dbReference>
<evidence type="ECO:0000256" key="1">
    <source>
        <dbReference type="ARBA" id="ARBA00022737"/>
    </source>
</evidence>
<evidence type="ECO:0000256" key="3">
    <source>
        <dbReference type="ARBA" id="ARBA00023204"/>
    </source>
</evidence>
<name>A0A059F2E6_9MICR</name>
<evidence type="ECO:0000313" key="6">
    <source>
        <dbReference type="Proteomes" id="UP000030655"/>
    </source>
</evidence>
<dbReference type="AlphaFoldDB" id="A0A059F2E6"/>
<dbReference type="GO" id="GO:0006355">
    <property type="term" value="P:regulation of DNA-templated transcription"/>
    <property type="evidence" value="ECO:0007669"/>
    <property type="project" value="TreeGrafter"/>
</dbReference>
<reference evidence="5 6" key="2">
    <citation type="submission" date="2014-03" db="EMBL/GenBank/DDBJ databases">
        <title>The Genome Sequence of Anncaliia algerae insect isolate PRA339.</title>
        <authorList>
            <consortium name="The Broad Institute Genome Sequencing Platform"/>
            <consortium name="The Broad Institute Genome Sequencing Center for Infectious Disease"/>
            <person name="Cuomo C."/>
            <person name="Becnel J."/>
            <person name="Sanscrainte N."/>
            <person name="Walker B."/>
            <person name="Young S.K."/>
            <person name="Zeng Q."/>
            <person name="Gargeya S."/>
            <person name="Fitzgerald M."/>
            <person name="Haas B."/>
            <person name="Abouelleil A."/>
            <person name="Alvarado L."/>
            <person name="Arachchi H.M."/>
            <person name="Berlin A.M."/>
            <person name="Chapman S.B."/>
            <person name="Dewar J."/>
            <person name="Goldberg J."/>
            <person name="Griggs A."/>
            <person name="Gujja S."/>
            <person name="Hansen M."/>
            <person name="Howarth C."/>
            <person name="Imamovic A."/>
            <person name="Larimer J."/>
            <person name="McCowan C."/>
            <person name="Murphy C."/>
            <person name="Neiman D."/>
            <person name="Pearson M."/>
            <person name="Priest M."/>
            <person name="Roberts A."/>
            <person name="Saif S."/>
            <person name="Shea T."/>
            <person name="Sisk P."/>
            <person name="Sykes S."/>
            <person name="Wortman J."/>
            <person name="Nusbaum C."/>
            <person name="Birren B."/>
        </authorList>
    </citation>
    <scope>NUCLEOTIDE SEQUENCE [LARGE SCALE GENOMIC DNA]</scope>
    <source>
        <strain evidence="5 6">PRA339</strain>
    </source>
</reference>
<dbReference type="OrthoDB" id="21095at2759"/>
<dbReference type="STRING" id="1288291.A0A059F2E6"/>
<proteinExistence type="predicted"/>
<protein>
    <recommendedName>
        <fullName evidence="4">BRCA2 OB1 domain-containing protein</fullName>
    </recommendedName>
</protein>
<dbReference type="GO" id="GO:0000724">
    <property type="term" value="P:double-strand break repair via homologous recombination"/>
    <property type="evidence" value="ECO:0007669"/>
    <property type="project" value="InterPro"/>
</dbReference>
<dbReference type="Pfam" id="PF00634">
    <property type="entry name" value="BRCA2"/>
    <property type="match status" value="1"/>
</dbReference>
<dbReference type="HOGENOM" id="CLU_406066_0_0_1"/>
<reference evidence="6" key="1">
    <citation type="submission" date="2013-02" db="EMBL/GenBank/DDBJ databases">
        <authorList>
            <consortium name="The Broad Institute Genome Sequencing Platform"/>
            <person name="Cuomo C."/>
            <person name="Becnel J."/>
            <person name="Sanscrainte N."/>
            <person name="Walker B."/>
            <person name="Young S.K."/>
            <person name="Zeng Q."/>
            <person name="Gargeya S."/>
            <person name="Fitzgerald M."/>
            <person name="Haas B."/>
            <person name="Abouelleil A."/>
            <person name="Alvarado L."/>
            <person name="Arachchi H.M."/>
            <person name="Berlin A.M."/>
            <person name="Chapman S.B."/>
            <person name="Dewar J."/>
            <person name="Goldberg J."/>
            <person name="Griggs A."/>
            <person name="Gujja S."/>
            <person name="Hansen M."/>
            <person name="Howarth C."/>
            <person name="Imamovic A."/>
            <person name="Larimer J."/>
            <person name="McCowan C."/>
            <person name="Murphy C."/>
            <person name="Neiman D."/>
            <person name="Pearson M."/>
            <person name="Priest M."/>
            <person name="Roberts A."/>
            <person name="Saif S."/>
            <person name="Shea T."/>
            <person name="Sisk P."/>
            <person name="Sykes S."/>
            <person name="Wortman J."/>
            <person name="Nusbaum C."/>
            <person name="Birren B."/>
        </authorList>
    </citation>
    <scope>NUCLEOTIDE SEQUENCE [LARGE SCALE GENOMIC DNA]</scope>
    <source>
        <strain evidence="6">PRA339</strain>
    </source>
</reference>
<dbReference type="PROSITE" id="PS50138">
    <property type="entry name" value="BRCA2_REPEAT"/>
    <property type="match status" value="1"/>
</dbReference>
<dbReference type="InterPro" id="IPR002093">
    <property type="entry name" value="BRCA2_repeat"/>
</dbReference>
<feature type="non-terminal residue" evidence="5">
    <location>
        <position position="1"/>
    </location>
</feature>
<keyword evidence="6" id="KW-1185">Reference proteome</keyword>
<evidence type="ECO:0000259" key="4">
    <source>
        <dbReference type="Pfam" id="PF09103"/>
    </source>
</evidence>
<dbReference type="Pfam" id="PF09103">
    <property type="entry name" value="BRCA-2_OB1"/>
    <property type="match status" value="1"/>
</dbReference>
<sequence length="585" mass="68506">MTVKSENNSTSPDIISDLCDDISLTSLSLKSLEDDNFDDISSNISFKSLKESDFLENEEFFSDDSFLKKSLTTKNTQTKTLSFEGNFSSLSNDPLSPQKETEQIKNDDILNLDSLNLVKENNNLVSGFTTAQNKKIFIKGESLNKSRQIFGKNMAKNEQNFDKEKLKNNKIYQEFYNELYGKEESKENKSKLIETGFTTGNKKTILIKEENLNKKLQENEICKIDSNPSHNDSLSTLKDSNEEERIKKIKKDALKIKNTFFPSHYPFRSYQQPEKGHISDEQRNLAYKIEIYNKVKAKFTNEDKSWLFYQFKFSWMSLFMRSEINQDCLDKIINQIQLRKRREYSILRRIAEGDDVSYKYMVLLVLKVYPDKLEVYDGSYSILCSVDKELSKMLLSQKIKVLSQLKIFNAELLIKPPFNILENDKKLVLHLNYNSIKLTQTKHKLGYQKKCTFVKKLKEIHRLGGIISCLNLMIVKVIEEKMLIKCFDYKKEVNVNEIEKEIEKIMMLAKQSNKEIKLDNIRIIRYIKCLCRDDFTECMLIWYNPNDEVIKKDDKFRFINVRVNEKSIGLTLTTIIGKTFVQKIN</sequence>
<gene>
    <name evidence="5" type="ORF">H312_01451</name>
</gene>
<dbReference type="InterPro" id="IPR015187">
    <property type="entry name" value="BRCA2_OB_1"/>
</dbReference>
<dbReference type="SUPFAM" id="SSF50249">
    <property type="entry name" value="Nucleic acid-binding proteins"/>
    <property type="match status" value="1"/>
</dbReference>